<dbReference type="InterPro" id="IPR012328">
    <property type="entry name" value="Chalcone/stilbene_synt_C"/>
</dbReference>
<accession>A0A178FQT0</accession>
<dbReference type="AlphaFoldDB" id="A0A178FQT0"/>
<dbReference type="EMBL" id="LHPN01000001">
    <property type="protein sequence ID" value="OAL74791.1"/>
    <property type="molecule type" value="Genomic_DNA"/>
</dbReference>
<keyword evidence="3" id="KW-0012">Acyltransferase</keyword>
<dbReference type="InterPro" id="IPR016039">
    <property type="entry name" value="Thiolase-like"/>
</dbReference>
<dbReference type="Gene3D" id="3.40.47.10">
    <property type="match status" value="2"/>
</dbReference>
<dbReference type="PIRSF" id="PIRSF000451">
    <property type="entry name" value="PKS_III"/>
    <property type="match status" value="1"/>
</dbReference>
<evidence type="ECO:0000259" key="4">
    <source>
        <dbReference type="Pfam" id="PF00195"/>
    </source>
</evidence>
<feature type="domain" description="Chalcone/stilbene synthase C-terminal" evidence="5">
    <location>
        <begin position="251"/>
        <end position="390"/>
    </location>
</feature>
<comment type="caution">
    <text evidence="6">The sequence shown here is derived from an EMBL/GenBank/DDBJ whole genome shotgun (WGS) entry which is preliminary data.</text>
</comment>
<evidence type="ECO:0008006" key="8">
    <source>
        <dbReference type="Google" id="ProtNLM"/>
    </source>
</evidence>
<dbReference type="Pfam" id="PF02797">
    <property type="entry name" value="Chal_sti_synt_C"/>
    <property type="match status" value="1"/>
</dbReference>
<evidence type="ECO:0000256" key="2">
    <source>
        <dbReference type="ARBA" id="ARBA00022679"/>
    </source>
</evidence>
<dbReference type="Pfam" id="PF00195">
    <property type="entry name" value="Chal_sti_synt_N"/>
    <property type="match status" value="1"/>
</dbReference>
<dbReference type="SUPFAM" id="SSF53901">
    <property type="entry name" value="Thiolase-like"/>
    <property type="match status" value="2"/>
</dbReference>
<comment type="similarity">
    <text evidence="1 3">Belongs to the thiolase-like superfamily. Chalcone/stilbene synthases family.</text>
</comment>
<evidence type="ECO:0000313" key="6">
    <source>
        <dbReference type="EMBL" id="OAL74791.1"/>
    </source>
</evidence>
<keyword evidence="2 3" id="KW-0808">Transferase</keyword>
<keyword evidence="7" id="KW-1185">Reference proteome</keyword>
<reference evidence="6 7" key="1">
    <citation type="submission" date="2016-05" db="EMBL/GenBank/DDBJ databases">
        <title>Genome sequencing of Trichophyton violaceum CMCC(F)T3l isolated from hair.</title>
        <authorList>
            <person name="Zhan P."/>
            <person name="Tao Y."/>
            <person name="Liu W."/>
        </authorList>
    </citation>
    <scope>NUCLEOTIDE SEQUENCE [LARGE SCALE GENOMIC DNA]</scope>
    <source>
        <strain evidence="7">CMCC(F)T3l</strain>
    </source>
</reference>
<evidence type="ECO:0000259" key="5">
    <source>
        <dbReference type="Pfam" id="PF02797"/>
    </source>
</evidence>
<evidence type="ECO:0000256" key="3">
    <source>
        <dbReference type="RuleBase" id="RU003633"/>
    </source>
</evidence>
<feature type="domain" description="Chalcone/stilbene synthase N-terminal" evidence="4">
    <location>
        <begin position="82"/>
        <end position="228"/>
    </location>
</feature>
<proteinExistence type="inferred from homology"/>
<evidence type="ECO:0000256" key="1">
    <source>
        <dbReference type="ARBA" id="ARBA00005531"/>
    </source>
</evidence>
<protein>
    <recommendedName>
        <fullName evidence="8">Chalcone synthase</fullName>
    </recommendedName>
</protein>
<gene>
    <name evidence="6" type="ORF">A7D00_0385</name>
</gene>
<dbReference type="GO" id="GO:0016747">
    <property type="term" value="F:acyltransferase activity, transferring groups other than amino-acyl groups"/>
    <property type="evidence" value="ECO:0007669"/>
    <property type="project" value="InterPro"/>
</dbReference>
<dbReference type="PANTHER" id="PTHR11877">
    <property type="entry name" value="HYDROXYMETHYLGLUTARYL-COA SYNTHASE"/>
    <property type="match status" value="1"/>
</dbReference>
<dbReference type="GO" id="GO:0030639">
    <property type="term" value="P:polyketide biosynthetic process"/>
    <property type="evidence" value="ECO:0007669"/>
    <property type="project" value="TreeGrafter"/>
</dbReference>
<dbReference type="Proteomes" id="UP000243519">
    <property type="component" value="Unassembled WGS sequence"/>
</dbReference>
<sequence length="399" mass="43321">MMPASRCASNPLVAPGLFIVGLGSQYPPYLLDHEKLTCFAGRFHDIRRPGLQKLLQINASTGIETRSSIRSYETGFACDPVPPSIADLDELFRRDGVDLAVQACMKAMKEAGVLPEQITHTVSVTCTNQGNPGYDLLVNERLGLPERTSRILLHGVGCAGGLSIMRVASQVACGATMRGRQACILVYACELCTPNVRHDLAEAEQCTDLSKVNIAGALFSDAAAAFILCNKTALEESSASPIFELIEWDNALIPDTMQHLTCYTDPYGFRSVLTKDIPTYAKGAIGPMFHKLLPSYEEQVLAADIHLGIDDFDWAVHPGGKALIDGVQETMQLTEDQLQASREIYRTRGNSSSPTILSVLDRLRTYEKQRGHVVAASFGPGMAIEMVMLKRCEVAGGGQ</sequence>
<evidence type="ECO:0000313" key="7">
    <source>
        <dbReference type="Proteomes" id="UP000243519"/>
    </source>
</evidence>
<dbReference type="InterPro" id="IPR011141">
    <property type="entry name" value="Polyketide_synthase_type-III"/>
</dbReference>
<dbReference type="InterPro" id="IPR001099">
    <property type="entry name" value="Chalcone/stilbene_synt_N"/>
</dbReference>
<dbReference type="OrthoDB" id="329835at2759"/>
<dbReference type="PANTHER" id="PTHR11877:SF46">
    <property type="entry name" value="TYPE III POLYKETIDE SYNTHASE A"/>
    <property type="match status" value="1"/>
</dbReference>
<name>A0A178FQT0_TRIVO</name>
<organism evidence="6 7">
    <name type="scientific">Trichophyton violaceum</name>
    <dbReference type="NCBI Taxonomy" id="34388"/>
    <lineage>
        <taxon>Eukaryota</taxon>
        <taxon>Fungi</taxon>
        <taxon>Dikarya</taxon>
        <taxon>Ascomycota</taxon>
        <taxon>Pezizomycotina</taxon>
        <taxon>Eurotiomycetes</taxon>
        <taxon>Eurotiomycetidae</taxon>
        <taxon>Onygenales</taxon>
        <taxon>Arthrodermataceae</taxon>
        <taxon>Trichophyton</taxon>
    </lineage>
</organism>